<gene>
    <name evidence="3" type="ORF">ISF26_23580</name>
</gene>
<protein>
    <submittedName>
        <fullName evidence="3">SWIM zinc finger family protein</fullName>
    </submittedName>
</protein>
<keyword evidence="1" id="KW-0862">Zinc</keyword>
<dbReference type="RefSeq" id="WP_230841720.1">
    <property type="nucleotide sequence ID" value="NZ_CP063845.1"/>
</dbReference>
<evidence type="ECO:0000313" key="4">
    <source>
        <dbReference type="Proteomes" id="UP001054846"/>
    </source>
</evidence>
<name>A0ABY3PM26_9CYAN</name>
<organism evidence="3 4">
    <name type="scientific">Gloeobacter morelensis MG652769</name>
    <dbReference type="NCBI Taxonomy" id="2781736"/>
    <lineage>
        <taxon>Bacteria</taxon>
        <taxon>Bacillati</taxon>
        <taxon>Cyanobacteriota</taxon>
        <taxon>Cyanophyceae</taxon>
        <taxon>Gloeobacterales</taxon>
        <taxon>Gloeobacteraceae</taxon>
        <taxon>Gloeobacter</taxon>
        <taxon>Gloeobacter morelensis</taxon>
    </lineage>
</organism>
<dbReference type="PROSITE" id="PS50966">
    <property type="entry name" value="ZF_SWIM"/>
    <property type="match status" value="1"/>
</dbReference>
<dbReference type="PANTHER" id="PTHR38133">
    <property type="entry name" value="SLR1429 PROTEIN"/>
    <property type="match status" value="1"/>
</dbReference>
<proteinExistence type="predicted"/>
<dbReference type="Pfam" id="PF04434">
    <property type="entry name" value="SWIM"/>
    <property type="match status" value="1"/>
</dbReference>
<keyword evidence="4" id="KW-1185">Reference proteome</keyword>
<keyword evidence="1" id="KW-0863">Zinc-finger</keyword>
<evidence type="ECO:0000313" key="3">
    <source>
        <dbReference type="EMBL" id="UFP94669.1"/>
    </source>
</evidence>
<sequence length="279" mass="31597">MSPRHSRTWWGERFIGALQSFCDPARLARGRSYAGPDRILSYTFDPAGVRATVRGNVNPYFGVHKEPRYETTIALRTIPERDWAQILPCLAARASCVIRLLMSEMPDDIEEAFEEADRQLLPYSDQDFLTRCSCPDWSNPCKHVAGLCYRLAADLDANPLLLFELRGLSCEALRAQLEQFPLGRALSAQLAEPEPPLKPDPSYFTQPQSVAAPDAVSPENFWHGSKHLPPLAVPEPIAVPGILIKTQGDYPPFWHRDNSFIEVMEQIYERVRTKNRHVL</sequence>
<accession>A0ABY3PM26</accession>
<evidence type="ECO:0000256" key="1">
    <source>
        <dbReference type="PROSITE-ProRule" id="PRU00325"/>
    </source>
</evidence>
<keyword evidence="1" id="KW-0479">Metal-binding</keyword>
<dbReference type="PANTHER" id="PTHR38133:SF1">
    <property type="entry name" value="SLR1429 PROTEIN"/>
    <property type="match status" value="1"/>
</dbReference>
<evidence type="ECO:0000259" key="2">
    <source>
        <dbReference type="PROSITE" id="PS50966"/>
    </source>
</evidence>
<dbReference type="EMBL" id="CP063845">
    <property type="protein sequence ID" value="UFP94669.1"/>
    <property type="molecule type" value="Genomic_DNA"/>
</dbReference>
<dbReference type="Proteomes" id="UP001054846">
    <property type="component" value="Chromosome"/>
</dbReference>
<dbReference type="InterPro" id="IPR007527">
    <property type="entry name" value="Znf_SWIM"/>
</dbReference>
<feature type="domain" description="SWIM-type" evidence="2">
    <location>
        <begin position="117"/>
        <end position="152"/>
    </location>
</feature>
<reference evidence="3 4" key="1">
    <citation type="journal article" date="2021" name="Genome Biol. Evol.">
        <title>Complete Genome Sequencing of a Novel Gloeobacter Species from a Waterfall Cave in Mexico.</title>
        <authorList>
            <person name="Saw J.H."/>
            <person name="Cardona T."/>
            <person name="Montejano G."/>
        </authorList>
    </citation>
    <scope>NUCLEOTIDE SEQUENCE [LARGE SCALE GENOMIC DNA]</scope>
    <source>
        <strain evidence="3">MG652769</strain>
    </source>
</reference>